<proteinExistence type="predicted"/>
<keyword evidence="1" id="KW-0812">Transmembrane</keyword>
<comment type="caution">
    <text evidence="2">The sequence shown here is derived from an EMBL/GenBank/DDBJ whole genome shotgun (WGS) entry which is preliminary data.</text>
</comment>
<keyword evidence="1" id="KW-0472">Membrane</keyword>
<organism evidence="2 3">
    <name type="scientific">Aspergillus oryzae</name>
    <name type="common">Yellow koji mold</name>
    <dbReference type="NCBI Taxonomy" id="5062"/>
    <lineage>
        <taxon>Eukaryota</taxon>
        <taxon>Fungi</taxon>
        <taxon>Dikarya</taxon>
        <taxon>Ascomycota</taxon>
        <taxon>Pezizomycotina</taxon>
        <taxon>Eurotiomycetes</taxon>
        <taxon>Eurotiomycetidae</taxon>
        <taxon>Eurotiales</taxon>
        <taxon>Aspergillaceae</taxon>
        <taxon>Aspergillus</taxon>
        <taxon>Aspergillus subgen. Circumdati</taxon>
    </lineage>
</organism>
<keyword evidence="1" id="KW-1133">Transmembrane helix</keyword>
<gene>
    <name evidence="2" type="ORF">Aory04_000469700</name>
</gene>
<sequence>MPMKINQKKISNSVGALCRISTRRLGVHSKKQTRKGRYSQDDCTGFQATWRDCRSLGCKIKASYMYVPGAIRRVRYRFGPFPPPLPGGGCSWYSGCSQYTEESTLPLEAEQYMERSDTSPEDLHSPLRSDHSILSTPEQVAPIREPNTSPQFTAKDLTRICLVVIIMGLIIALIFRTCRNTCIAVDAK</sequence>
<name>A0AAN4YIM3_ASPOZ</name>
<dbReference type="AlphaFoldDB" id="A0AAN4YIM3"/>
<evidence type="ECO:0000313" key="3">
    <source>
        <dbReference type="Proteomes" id="UP001165205"/>
    </source>
</evidence>
<evidence type="ECO:0000256" key="1">
    <source>
        <dbReference type="SAM" id="Phobius"/>
    </source>
</evidence>
<accession>A0AAN4YIM3</accession>
<protein>
    <submittedName>
        <fullName evidence="2">Unnamed protein product</fullName>
    </submittedName>
</protein>
<evidence type="ECO:0000313" key="2">
    <source>
        <dbReference type="EMBL" id="GMG28231.1"/>
    </source>
</evidence>
<reference evidence="2" key="1">
    <citation type="submission" date="2023-04" db="EMBL/GenBank/DDBJ databases">
        <title>Aspergillus oryzae NBRC 4228.</title>
        <authorList>
            <person name="Ichikawa N."/>
            <person name="Sato H."/>
            <person name="Tonouchi N."/>
        </authorList>
    </citation>
    <scope>NUCLEOTIDE SEQUENCE</scope>
    <source>
        <strain evidence="2">NBRC 4228</strain>
    </source>
</reference>
<dbReference type="Proteomes" id="UP001165205">
    <property type="component" value="Unassembled WGS sequence"/>
</dbReference>
<feature type="transmembrane region" description="Helical" evidence="1">
    <location>
        <begin position="157"/>
        <end position="175"/>
    </location>
</feature>
<dbReference type="EMBL" id="BSYA01000043">
    <property type="protein sequence ID" value="GMG28231.1"/>
    <property type="molecule type" value="Genomic_DNA"/>
</dbReference>